<evidence type="ECO:0000256" key="5">
    <source>
        <dbReference type="ARBA" id="ARBA00022989"/>
    </source>
</evidence>
<sequence length="394" mass="45137">MKGLRLKYRTKEAIVGYLFAAPVIISVLVFAIYPIFAAFYYSLTDYQPLEARKFLYVVDPYEALELHTGILREEAKNYTLDDILQNFDPVQFVQLDLGVNLDDSEKELVRQYFDSASLVSDFREGKLPKQIKVSDFMKRYMRDFGHKFSKYVPKFVGLQNFRDIFKDKLFYTSFWNAFLYSLIVVPIQTLLAIILAVAANSKIKGVGFFKAVFFLPAITSSAALSMVFMLLYSKPGVLNKILVALFGRFGFQPIDYLNEPGIALFAIMAMNIWSTAGYFMVTFLAGLQDIPSSIYEAAKIDGANSFQMFWKITLPLLRPQIVFVSIMGTIGCMQVFDQIYFLVRNLRNITISYYIYKNAFEYGKMGYASALAVILFAVILTLSLIQRRIINEQY</sequence>
<evidence type="ECO:0000313" key="10">
    <source>
        <dbReference type="Proteomes" id="UP000094570"/>
    </source>
</evidence>
<comment type="similarity">
    <text evidence="7">Belongs to the binding-protein-dependent transport system permease family.</text>
</comment>
<comment type="subcellular location">
    <subcellularLocation>
        <location evidence="1 7">Cell membrane</location>
        <topology evidence="1 7">Multi-pass membrane protein</topology>
    </subcellularLocation>
</comment>
<feature type="domain" description="ABC transmembrane type-1" evidence="8">
    <location>
        <begin position="174"/>
        <end position="386"/>
    </location>
</feature>
<evidence type="ECO:0000256" key="3">
    <source>
        <dbReference type="ARBA" id="ARBA00022475"/>
    </source>
</evidence>
<dbReference type="GO" id="GO:0005886">
    <property type="term" value="C:plasma membrane"/>
    <property type="evidence" value="ECO:0007669"/>
    <property type="project" value="UniProtKB-SubCell"/>
</dbReference>
<feature type="transmembrane region" description="Helical" evidence="7">
    <location>
        <begin position="12"/>
        <end position="41"/>
    </location>
</feature>
<evidence type="ECO:0000256" key="1">
    <source>
        <dbReference type="ARBA" id="ARBA00004651"/>
    </source>
</evidence>
<dbReference type="EMBL" id="LWAF01000024">
    <property type="protein sequence ID" value="ODN29690.1"/>
    <property type="molecule type" value="Genomic_DNA"/>
</dbReference>
<dbReference type="PROSITE" id="PS50928">
    <property type="entry name" value="ABC_TM1"/>
    <property type="match status" value="1"/>
</dbReference>
<dbReference type="GO" id="GO:0055085">
    <property type="term" value="P:transmembrane transport"/>
    <property type="evidence" value="ECO:0007669"/>
    <property type="project" value="InterPro"/>
</dbReference>
<keyword evidence="10" id="KW-1185">Reference proteome</keyword>
<evidence type="ECO:0000256" key="2">
    <source>
        <dbReference type="ARBA" id="ARBA00022448"/>
    </source>
</evidence>
<dbReference type="InterPro" id="IPR000515">
    <property type="entry name" value="MetI-like"/>
</dbReference>
<proteinExistence type="inferred from homology"/>
<evidence type="ECO:0000313" key="9">
    <source>
        <dbReference type="EMBL" id="ODN29690.1"/>
    </source>
</evidence>
<feature type="transmembrane region" description="Helical" evidence="7">
    <location>
        <begin position="321"/>
        <end position="343"/>
    </location>
</feature>
<comment type="caution">
    <text evidence="9">The sequence shown here is derived from an EMBL/GenBank/DDBJ whole genome shotgun (WGS) entry which is preliminary data.</text>
</comment>
<evidence type="ECO:0000259" key="8">
    <source>
        <dbReference type="PROSITE" id="PS50928"/>
    </source>
</evidence>
<dbReference type="RefSeq" id="WP_069293904.1">
    <property type="nucleotide sequence ID" value="NZ_CP140110.1"/>
</dbReference>
<organism evidence="9 10">
    <name type="scientific">Fervidobacterium thailandense</name>
    <dbReference type="NCBI Taxonomy" id="1008305"/>
    <lineage>
        <taxon>Bacteria</taxon>
        <taxon>Thermotogati</taxon>
        <taxon>Thermotogota</taxon>
        <taxon>Thermotogae</taxon>
        <taxon>Thermotogales</taxon>
        <taxon>Fervidobacteriaceae</taxon>
        <taxon>Fervidobacterium</taxon>
    </lineage>
</organism>
<dbReference type="Proteomes" id="UP000094570">
    <property type="component" value="Unassembled WGS sequence"/>
</dbReference>
<dbReference type="STRING" id="1008305.A4H02_09310"/>
<keyword evidence="3" id="KW-1003">Cell membrane</keyword>
<dbReference type="InterPro" id="IPR051393">
    <property type="entry name" value="ABC_transporter_permease"/>
</dbReference>
<dbReference type="Pfam" id="PF00528">
    <property type="entry name" value="BPD_transp_1"/>
    <property type="match status" value="1"/>
</dbReference>
<feature type="transmembrane region" description="Helical" evidence="7">
    <location>
        <begin position="211"/>
        <end position="232"/>
    </location>
</feature>
<feature type="transmembrane region" description="Helical" evidence="7">
    <location>
        <begin position="262"/>
        <end position="285"/>
    </location>
</feature>
<dbReference type="PANTHER" id="PTHR30193">
    <property type="entry name" value="ABC TRANSPORTER PERMEASE PROTEIN"/>
    <property type="match status" value="1"/>
</dbReference>
<evidence type="ECO:0000256" key="4">
    <source>
        <dbReference type="ARBA" id="ARBA00022692"/>
    </source>
</evidence>
<evidence type="ECO:0000256" key="6">
    <source>
        <dbReference type="ARBA" id="ARBA00023136"/>
    </source>
</evidence>
<keyword evidence="4 7" id="KW-0812">Transmembrane</keyword>
<keyword evidence="6 7" id="KW-0472">Membrane</keyword>
<protein>
    <submittedName>
        <fullName evidence="9">ABC transporter permease</fullName>
    </submittedName>
</protein>
<dbReference type="Gene3D" id="1.10.3720.10">
    <property type="entry name" value="MetI-like"/>
    <property type="match status" value="1"/>
</dbReference>
<dbReference type="PANTHER" id="PTHR30193:SF37">
    <property type="entry name" value="INNER MEMBRANE ABC TRANSPORTER PERMEASE PROTEIN YCJO"/>
    <property type="match status" value="1"/>
</dbReference>
<name>A0A1E3G0M0_9BACT</name>
<dbReference type="SUPFAM" id="SSF161098">
    <property type="entry name" value="MetI-like"/>
    <property type="match status" value="1"/>
</dbReference>
<accession>A0A1E3G0M0</accession>
<reference evidence="10" key="1">
    <citation type="submission" date="2016-04" db="EMBL/GenBank/DDBJ databases">
        <title>The genome sequence project of a novel Fervidobacterium isolate from a hot spring in Thailand.</title>
        <authorList>
            <person name="Gonzalez J.M."/>
            <person name="Cuecas A."/>
            <person name="Kanoksilapatham W."/>
        </authorList>
    </citation>
    <scope>NUCLEOTIDE SEQUENCE [LARGE SCALE GENOMIC DNA]</scope>
    <source>
        <strain evidence="10">FC2004</strain>
    </source>
</reference>
<keyword evidence="5 7" id="KW-1133">Transmembrane helix</keyword>
<feature type="transmembrane region" description="Helical" evidence="7">
    <location>
        <begin position="365"/>
        <end position="385"/>
    </location>
</feature>
<feature type="transmembrane region" description="Helical" evidence="7">
    <location>
        <begin position="177"/>
        <end position="199"/>
    </location>
</feature>
<gene>
    <name evidence="9" type="ORF">A4H02_09310</name>
</gene>
<dbReference type="InterPro" id="IPR035906">
    <property type="entry name" value="MetI-like_sf"/>
</dbReference>
<dbReference type="CDD" id="cd06261">
    <property type="entry name" value="TM_PBP2"/>
    <property type="match status" value="1"/>
</dbReference>
<keyword evidence="2 7" id="KW-0813">Transport</keyword>
<evidence type="ECO:0000256" key="7">
    <source>
        <dbReference type="RuleBase" id="RU363032"/>
    </source>
</evidence>
<dbReference type="AlphaFoldDB" id="A0A1E3G0M0"/>